<dbReference type="GO" id="GO:0001664">
    <property type="term" value="F:G protein-coupled receptor binding"/>
    <property type="evidence" value="ECO:0007669"/>
    <property type="project" value="TreeGrafter"/>
</dbReference>
<dbReference type="OrthoDB" id="5817230at2759"/>
<comment type="caution">
    <text evidence="11">The sequence shown here is derived from an EMBL/GenBank/DDBJ whole genome shotgun (WGS) entry which is preliminary data.</text>
</comment>
<dbReference type="PRINTS" id="PR00318">
    <property type="entry name" value="GPROTEINA"/>
</dbReference>
<dbReference type="SUPFAM" id="SSF47895">
    <property type="entry name" value="Transducin (alpha subunit), insertion domain"/>
    <property type="match status" value="1"/>
</dbReference>
<dbReference type="PROSITE" id="PS51882">
    <property type="entry name" value="G_ALPHA"/>
    <property type="match status" value="1"/>
</dbReference>
<evidence type="ECO:0000256" key="4">
    <source>
        <dbReference type="ARBA" id="ARBA00022842"/>
    </source>
</evidence>
<dbReference type="Proteomes" id="UP001149090">
    <property type="component" value="Unassembled WGS sequence"/>
</dbReference>
<protein>
    <submittedName>
        <fullName evidence="11">Guanine nucleotide-binding protein g(O) subunit alpha</fullName>
    </submittedName>
</protein>
<dbReference type="Gene3D" id="3.40.50.300">
    <property type="entry name" value="P-loop containing nucleotide triphosphate hydrolases"/>
    <property type="match status" value="1"/>
</dbReference>
<dbReference type="GO" id="GO:0003924">
    <property type="term" value="F:GTPase activity"/>
    <property type="evidence" value="ECO:0007669"/>
    <property type="project" value="InterPro"/>
</dbReference>
<dbReference type="GO" id="GO:0007188">
    <property type="term" value="P:adenylate cyclase-modulating G protein-coupled receptor signaling pathway"/>
    <property type="evidence" value="ECO:0007669"/>
    <property type="project" value="TreeGrafter"/>
</dbReference>
<proteinExistence type="predicted"/>
<dbReference type="FunFam" id="3.40.50.300:FF:003800">
    <property type="entry name" value="Guanine nucleotide-binding protein G(k) subunit alpha"/>
    <property type="match status" value="1"/>
</dbReference>
<evidence type="ECO:0000256" key="7">
    <source>
        <dbReference type="ARBA" id="ARBA00023224"/>
    </source>
</evidence>
<dbReference type="GO" id="GO:0046872">
    <property type="term" value="F:metal ion binding"/>
    <property type="evidence" value="ECO:0007669"/>
    <property type="project" value="UniProtKB-KW"/>
</dbReference>
<keyword evidence="6" id="KW-0564">Palmitate</keyword>
<evidence type="ECO:0000256" key="6">
    <source>
        <dbReference type="ARBA" id="ARBA00023139"/>
    </source>
</evidence>
<dbReference type="GO" id="GO:0005525">
    <property type="term" value="F:GTP binding"/>
    <property type="evidence" value="ECO:0007669"/>
    <property type="project" value="UniProtKB-KW"/>
</dbReference>
<gene>
    <name evidence="11" type="ORF">M0811_08073</name>
</gene>
<evidence type="ECO:0000256" key="9">
    <source>
        <dbReference type="PIRSR" id="PIRSR601019-1"/>
    </source>
</evidence>
<feature type="binding site" evidence="10">
    <location>
        <position position="179"/>
    </location>
    <ligand>
        <name>Mg(2+)</name>
        <dbReference type="ChEBI" id="CHEBI:18420"/>
    </ligand>
</feature>
<accession>A0A9Q0LKZ4</accession>
<evidence type="ECO:0000256" key="1">
    <source>
        <dbReference type="ARBA" id="ARBA00022707"/>
    </source>
</evidence>
<dbReference type="PANTHER" id="PTHR10218">
    <property type="entry name" value="GTP-BINDING PROTEIN ALPHA SUBUNIT"/>
    <property type="match status" value="1"/>
</dbReference>
<dbReference type="InterPro" id="IPR001019">
    <property type="entry name" value="Gprotein_alpha_su"/>
</dbReference>
<feature type="binding site" evidence="9">
    <location>
        <begin position="148"/>
        <end position="149"/>
    </location>
    <ligand>
        <name>GTP</name>
        <dbReference type="ChEBI" id="CHEBI:37565"/>
    </ligand>
</feature>
<evidence type="ECO:0000256" key="10">
    <source>
        <dbReference type="PIRSR" id="PIRSR601019-2"/>
    </source>
</evidence>
<dbReference type="InterPro" id="IPR027417">
    <property type="entry name" value="P-loop_NTPase"/>
</dbReference>
<keyword evidence="3 9" id="KW-0547">Nucleotide-binding</keyword>
<dbReference type="SMART" id="SM00275">
    <property type="entry name" value="G_alpha"/>
    <property type="match status" value="1"/>
</dbReference>
<name>A0A9Q0LKZ4_ANAIG</name>
<keyword evidence="4 10" id="KW-0460">Magnesium</keyword>
<dbReference type="EMBL" id="JAPDFW010000069">
    <property type="protein sequence ID" value="KAJ5074718.1"/>
    <property type="molecule type" value="Genomic_DNA"/>
</dbReference>
<keyword evidence="12" id="KW-1185">Reference proteome</keyword>
<dbReference type="GO" id="GO:0031683">
    <property type="term" value="F:G-protein beta/gamma-subunit complex binding"/>
    <property type="evidence" value="ECO:0007669"/>
    <property type="project" value="InterPro"/>
</dbReference>
<evidence type="ECO:0000313" key="11">
    <source>
        <dbReference type="EMBL" id="KAJ5074718.1"/>
    </source>
</evidence>
<dbReference type="GO" id="GO:0005834">
    <property type="term" value="C:heterotrimeric G-protein complex"/>
    <property type="evidence" value="ECO:0007669"/>
    <property type="project" value="TreeGrafter"/>
</dbReference>
<keyword evidence="1" id="KW-0519">Myristate</keyword>
<feature type="binding site" evidence="9">
    <location>
        <begin position="198"/>
        <end position="202"/>
    </location>
    <ligand>
        <name>GTP</name>
        <dbReference type="ChEBI" id="CHEBI:37565"/>
    </ligand>
</feature>
<dbReference type="Pfam" id="PF00503">
    <property type="entry name" value="G-alpha"/>
    <property type="match status" value="1"/>
</dbReference>
<keyword evidence="8" id="KW-0449">Lipoprotein</keyword>
<dbReference type="InterPro" id="IPR011025">
    <property type="entry name" value="GproteinA_insert"/>
</dbReference>
<dbReference type="SUPFAM" id="SSF52540">
    <property type="entry name" value="P-loop containing nucleoside triphosphate hydrolases"/>
    <property type="match status" value="1"/>
</dbReference>
<evidence type="ECO:0000256" key="2">
    <source>
        <dbReference type="ARBA" id="ARBA00022723"/>
    </source>
</evidence>
<feature type="binding site" evidence="9">
    <location>
        <begin position="173"/>
        <end position="179"/>
    </location>
    <ligand>
        <name>GTP</name>
        <dbReference type="ChEBI" id="CHEBI:37565"/>
    </ligand>
</feature>
<reference evidence="11" key="1">
    <citation type="submission" date="2022-10" db="EMBL/GenBank/DDBJ databases">
        <title>Novel sulphate-reducing endosymbionts in the free-living metamonad Anaeramoeba.</title>
        <authorList>
            <person name="Jerlstrom-Hultqvist J."/>
            <person name="Cepicka I."/>
            <person name="Gallot-Lavallee L."/>
            <person name="Salas-Leiva D."/>
            <person name="Curtis B.A."/>
            <person name="Zahonova K."/>
            <person name="Pipaliya S."/>
            <person name="Dacks J."/>
            <person name="Roger A.J."/>
        </authorList>
    </citation>
    <scope>NUCLEOTIDE SEQUENCE</scope>
    <source>
        <strain evidence="11">BMAN</strain>
    </source>
</reference>
<feature type="binding site" evidence="10">
    <location>
        <position position="48"/>
    </location>
    <ligand>
        <name>Mg(2+)</name>
        <dbReference type="ChEBI" id="CHEBI:18420"/>
    </ligand>
</feature>
<evidence type="ECO:0000256" key="5">
    <source>
        <dbReference type="ARBA" id="ARBA00023134"/>
    </source>
</evidence>
<dbReference type="PANTHER" id="PTHR10218:SF302">
    <property type="entry name" value="GUANINE NUCLEOTIDE-BINDING PROTEIN ALPHA-5 SUBUNIT"/>
    <property type="match status" value="1"/>
</dbReference>
<feature type="binding site" evidence="9">
    <location>
        <begin position="267"/>
        <end position="270"/>
    </location>
    <ligand>
        <name>GTP</name>
        <dbReference type="ChEBI" id="CHEBI:37565"/>
    </ligand>
</feature>
<dbReference type="Gene3D" id="1.10.400.10">
    <property type="entry name" value="GI Alpha 1, domain 2-like"/>
    <property type="match status" value="1"/>
</dbReference>
<sequence length="351" mass="40752">MGNKNLKKKRKEEIARNELVEQELKKSDLVQKQQVKLLILGAGDSGKSTLLKQMQILYKDGFSKEDKQLYRNVIRTNIITYIKILLKGVQMLDLKLHKSNEKIAEDFLNLPDIIDSFTPNSILASKQLWNDPAMKMSFEKRAQFQLADSAGYFLDNIDRIASENYKPSDQDILNCRISTTGVKVVEFLVNNQPWKVVDVGGQRSERKKWIHHFDDTTLLIYVVAVNEYDQKLFEDNTTNRLHESLKLFETTANNQFLSNKNCVILFNKTDLFKDKIQKVNFNKCFEDFKGSNNYEEVIKFIKTLFVKAGKNTKRSIFVHYSCATNTNEIRFVFDAVQSTILENILKEQGFM</sequence>
<evidence type="ECO:0000256" key="3">
    <source>
        <dbReference type="ARBA" id="ARBA00022741"/>
    </source>
</evidence>
<feature type="binding site" evidence="9">
    <location>
        <position position="323"/>
    </location>
    <ligand>
        <name>GTP</name>
        <dbReference type="ChEBI" id="CHEBI:37565"/>
    </ligand>
</feature>
<keyword evidence="2 10" id="KW-0479">Metal-binding</keyword>
<dbReference type="CDD" id="cd00066">
    <property type="entry name" value="G-alpha"/>
    <property type="match status" value="1"/>
</dbReference>
<keyword evidence="7" id="KW-0807">Transducer</keyword>
<dbReference type="AlphaFoldDB" id="A0A9Q0LKZ4"/>
<evidence type="ECO:0000256" key="8">
    <source>
        <dbReference type="ARBA" id="ARBA00023288"/>
    </source>
</evidence>
<dbReference type="GO" id="GO:0005737">
    <property type="term" value="C:cytoplasm"/>
    <property type="evidence" value="ECO:0007669"/>
    <property type="project" value="TreeGrafter"/>
</dbReference>
<keyword evidence="5 9" id="KW-0342">GTP-binding</keyword>
<dbReference type="OMA" id="DHVAKCW"/>
<evidence type="ECO:0000313" key="12">
    <source>
        <dbReference type="Proteomes" id="UP001149090"/>
    </source>
</evidence>
<organism evidence="11 12">
    <name type="scientific">Anaeramoeba ignava</name>
    <name type="common">Anaerobic marine amoeba</name>
    <dbReference type="NCBI Taxonomy" id="1746090"/>
    <lineage>
        <taxon>Eukaryota</taxon>
        <taxon>Metamonada</taxon>
        <taxon>Anaeramoebidae</taxon>
        <taxon>Anaeramoeba</taxon>
    </lineage>
</organism>